<dbReference type="EMBL" id="VSRR010090514">
    <property type="protein sequence ID" value="MPC92224.1"/>
    <property type="molecule type" value="Genomic_DNA"/>
</dbReference>
<keyword evidence="3" id="KW-1185">Reference proteome</keyword>
<evidence type="ECO:0000313" key="3">
    <source>
        <dbReference type="Proteomes" id="UP000324222"/>
    </source>
</evidence>
<feature type="signal peptide" evidence="1">
    <location>
        <begin position="1"/>
        <end position="21"/>
    </location>
</feature>
<keyword evidence="1" id="KW-0732">Signal</keyword>
<reference evidence="2 3" key="1">
    <citation type="submission" date="2019-05" db="EMBL/GenBank/DDBJ databases">
        <title>Another draft genome of Portunus trituberculatus and its Hox gene families provides insights of decapod evolution.</title>
        <authorList>
            <person name="Jeong J.-H."/>
            <person name="Song I."/>
            <person name="Kim S."/>
            <person name="Choi T."/>
            <person name="Kim D."/>
            <person name="Ryu S."/>
            <person name="Kim W."/>
        </authorList>
    </citation>
    <scope>NUCLEOTIDE SEQUENCE [LARGE SCALE GENOMIC DNA]</scope>
    <source>
        <tissue evidence="2">Muscle</tissue>
    </source>
</reference>
<accession>A0A5B7JIV1</accession>
<gene>
    <name evidence="2" type="ORF">E2C01_087301</name>
</gene>
<dbReference type="Proteomes" id="UP000324222">
    <property type="component" value="Unassembled WGS sequence"/>
</dbReference>
<dbReference type="AlphaFoldDB" id="A0A5B7JIV1"/>
<name>A0A5B7JIV1_PORTR</name>
<feature type="chain" id="PRO_5023008867" evidence="1">
    <location>
        <begin position="22"/>
        <end position="56"/>
    </location>
</feature>
<proteinExistence type="predicted"/>
<evidence type="ECO:0000256" key="1">
    <source>
        <dbReference type="SAM" id="SignalP"/>
    </source>
</evidence>
<protein>
    <submittedName>
        <fullName evidence="2">Uncharacterized protein</fullName>
    </submittedName>
</protein>
<sequence length="56" mass="6485">MYWVVIIDASIFLCAVQLSASAQRRLARLNVACREARIVRQTHEAVDWLWRARLGT</sequence>
<organism evidence="2 3">
    <name type="scientific">Portunus trituberculatus</name>
    <name type="common">Swimming crab</name>
    <name type="synonym">Neptunus trituberculatus</name>
    <dbReference type="NCBI Taxonomy" id="210409"/>
    <lineage>
        <taxon>Eukaryota</taxon>
        <taxon>Metazoa</taxon>
        <taxon>Ecdysozoa</taxon>
        <taxon>Arthropoda</taxon>
        <taxon>Crustacea</taxon>
        <taxon>Multicrustacea</taxon>
        <taxon>Malacostraca</taxon>
        <taxon>Eumalacostraca</taxon>
        <taxon>Eucarida</taxon>
        <taxon>Decapoda</taxon>
        <taxon>Pleocyemata</taxon>
        <taxon>Brachyura</taxon>
        <taxon>Eubrachyura</taxon>
        <taxon>Portunoidea</taxon>
        <taxon>Portunidae</taxon>
        <taxon>Portuninae</taxon>
        <taxon>Portunus</taxon>
    </lineage>
</organism>
<evidence type="ECO:0000313" key="2">
    <source>
        <dbReference type="EMBL" id="MPC92224.1"/>
    </source>
</evidence>
<comment type="caution">
    <text evidence="2">The sequence shown here is derived from an EMBL/GenBank/DDBJ whole genome shotgun (WGS) entry which is preliminary data.</text>
</comment>